<dbReference type="OrthoDB" id="9983560at2759"/>
<feature type="signal peptide" evidence="6">
    <location>
        <begin position="1"/>
        <end position="20"/>
    </location>
</feature>
<proteinExistence type="inferred from homology"/>
<dbReference type="STRING" id="1220924.W2RLD9"/>
<evidence type="ECO:0000256" key="5">
    <source>
        <dbReference type="ARBA" id="ARBA00023002"/>
    </source>
</evidence>
<feature type="domain" description="FAD-binding PCMH-type" evidence="7">
    <location>
        <begin position="110"/>
        <end position="290"/>
    </location>
</feature>
<dbReference type="Pfam" id="PF08031">
    <property type="entry name" value="BBE"/>
    <property type="match status" value="1"/>
</dbReference>
<feature type="chain" id="PRO_5004824287" description="FAD-binding PCMH-type domain-containing protein" evidence="6">
    <location>
        <begin position="21"/>
        <end position="598"/>
    </location>
</feature>
<dbReference type="GO" id="GO:0016491">
    <property type="term" value="F:oxidoreductase activity"/>
    <property type="evidence" value="ECO:0007669"/>
    <property type="project" value="UniProtKB-KW"/>
</dbReference>
<evidence type="ECO:0000313" key="8">
    <source>
        <dbReference type="EMBL" id="ETN36544.1"/>
    </source>
</evidence>
<evidence type="ECO:0000256" key="4">
    <source>
        <dbReference type="ARBA" id="ARBA00022827"/>
    </source>
</evidence>
<keyword evidence="9" id="KW-1185">Reference proteome</keyword>
<dbReference type="RefSeq" id="XP_008721362.1">
    <property type="nucleotide sequence ID" value="XM_008723140.1"/>
</dbReference>
<dbReference type="Gene3D" id="3.30.465.10">
    <property type="match status" value="2"/>
</dbReference>
<dbReference type="Pfam" id="PF01565">
    <property type="entry name" value="FAD_binding_4"/>
    <property type="match status" value="1"/>
</dbReference>
<evidence type="ECO:0000256" key="3">
    <source>
        <dbReference type="ARBA" id="ARBA00022630"/>
    </source>
</evidence>
<evidence type="ECO:0000256" key="1">
    <source>
        <dbReference type="ARBA" id="ARBA00001974"/>
    </source>
</evidence>
<dbReference type="InterPro" id="IPR012951">
    <property type="entry name" value="BBE"/>
</dbReference>
<dbReference type="Gene3D" id="3.40.462.20">
    <property type="match status" value="1"/>
</dbReference>
<keyword evidence="4" id="KW-0274">FAD</keyword>
<dbReference type="GO" id="GO:0071949">
    <property type="term" value="F:FAD binding"/>
    <property type="evidence" value="ECO:0007669"/>
    <property type="project" value="InterPro"/>
</dbReference>
<evidence type="ECO:0000256" key="6">
    <source>
        <dbReference type="SAM" id="SignalP"/>
    </source>
</evidence>
<evidence type="ECO:0000256" key="2">
    <source>
        <dbReference type="ARBA" id="ARBA00005466"/>
    </source>
</evidence>
<dbReference type="SUPFAM" id="SSF56176">
    <property type="entry name" value="FAD-binding/transporter-associated domain-like"/>
    <property type="match status" value="1"/>
</dbReference>
<keyword evidence="6" id="KW-0732">Signal</keyword>
<dbReference type="VEuPathDB" id="FungiDB:HMPREF1541_08822"/>
<protein>
    <recommendedName>
        <fullName evidence="7">FAD-binding PCMH-type domain-containing protein</fullName>
    </recommendedName>
</protein>
<comment type="similarity">
    <text evidence="2">Belongs to the oxygen-dependent FAD-linked oxidoreductase family.</text>
</comment>
<dbReference type="PANTHER" id="PTHR42973:SF39">
    <property type="entry name" value="FAD-BINDING PCMH-TYPE DOMAIN-CONTAINING PROTEIN"/>
    <property type="match status" value="1"/>
</dbReference>
<dbReference type="InterPro" id="IPR050416">
    <property type="entry name" value="FAD-linked_Oxidoreductase"/>
</dbReference>
<evidence type="ECO:0000313" key="9">
    <source>
        <dbReference type="Proteomes" id="UP000030752"/>
    </source>
</evidence>
<reference evidence="8 9" key="1">
    <citation type="submission" date="2013-03" db="EMBL/GenBank/DDBJ databases">
        <title>The Genome Sequence of Phialophora europaea CBS 101466.</title>
        <authorList>
            <consortium name="The Broad Institute Genomics Platform"/>
            <person name="Cuomo C."/>
            <person name="de Hoog S."/>
            <person name="Gorbushina A."/>
            <person name="Walker B."/>
            <person name="Young S.K."/>
            <person name="Zeng Q."/>
            <person name="Gargeya S."/>
            <person name="Fitzgerald M."/>
            <person name="Haas B."/>
            <person name="Abouelleil A."/>
            <person name="Allen A.W."/>
            <person name="Alvarado L."/>
            <person name="Arachchi H.M."/>
            <person name="Berlin A.M."/>
            <person name="Chapman S.B."/>
            <person name="Gainer-Dewar J."/>
            <person name="Goldberg J."/>
            <person name="Griggs A."/>
            <person name="Gujja S."/>
            <person name="Hansen M."/>
            <person name="Howarth C."/>
            <person name="Imamovic A."/>
            <person name="Ireland A."/>
            <person name="Larimer J."/>
            <person name="McCowan C."/>
            <person name="Murphy C."/>
            <person name="Pearson M."/>
            <person name="Poon T.W."/>
            <person name="Priest M."/>
            <person name="Roberts A."/>
            <person name="Saif S."/>
            <person name="Shea T."/>
            <person name="Sisk P."/>
            <person name="Sykes S."/>
            <person name="Wortman J."/>
            <person name="Nusbaum C."/>
            <person name="Birren B."/>
        </authorList>
    </citation>
    <scope>NUCLEOTIDE SEQUENCE [LARGE SCALE GENOMIC DNA]</scope>
    <source>
        <strain evidence="8 9">CBS 101466</strain>
    </source>
</reference>
<accession>W2RLD9</accession>
<dbReference type="InterPro" id="IPR016166">
    <property type="entry name" value="FAD-bd_PCMH"/>
</dbReference>
<dbReference type="InParanoid" id="W2RLD9"/>
<sequence>MSTFTLLTAVLATLLPLSTSTPQHCKPMPNTPNWPSPTAWQTLNNTLNGHLLSPPPPGAVCHPTHPLYNNASCTALLTSWTSSDFHARNPITSDYNDDTCRPDPTRPCSRDGYPAYTVNATEAAHVAAAVRFARDTGVRFVVKGTGHDFPGRSAGRGALSVHTHWLRGVEVLHEDPRAAKYGGVAAVKIGAGMRWGEVYAAVAKENVTVVGGADLNVGVGGWTGGGGHSPVSSMYGLGADNVLEMEVVTADGEVRTINEECEPDLFWAMRGGGPGTYAVMLSVTMRAHPATMLSTYAFSYSTTALSAAFWNMTAYFHTQIPRIADAGAMGYYFTVPNITALGADASAFPGNIDATTVDASQAGLLAGLLLFPSTANATEIMTPLETALAALEQPHPIHTSHTATPPTDFWTIWSQTQPQSVGSTNTRLGSWLLGAEGITSKPVPELAATLAAASGGLPLPQLGHMVAGPGVRNAPKRLPGGGDAVLPAWRDAYTHVVLPAGWAGAEDEEAATAALRRRVGALKSLQPGSGAYYNEADPTNEAWKRDYYGENYGRLAAVKGRWDPEGVFWCKACVGSDEWVVSGGEGVGQEAERLCRKA</sequence>
<dbReference type="InterPro" id="IPR006094">
    <property type="entry name" value="Oxid_FAD_bind_N"/>
</dbReference>
<dbReference type="GeneID" id="19976161"/>
<keyword evidence="3" id="KW-0285">Flavoprotein</keyword>
<dbReference type="PROSITE" id="PS51387">
    <property type="entry name" value="FAD_PCMH"/>
    <property type="match status" value="1"/>
</dbReference>
<name>W2RLD9_CYPE1</name>
<dbReference type="InterPro" id="IPR036318">
    <property type="entry name" value="FAD-bd_PCMH-like_sf"/>
</dbReference>
<comment type="cofactor">
    <cofactor evidence="1">
        <name>FAD</name>
        <dbReference type="ChEBI" id="CHEBI:57692"/>
    </cofactor>
</comment>
<dbReference type="eggNOG" id="ENOG502S43K">
    <property type="taxonomic scope" value="Eukaryota"/>
</dbReference>
<evidence type="ECO:0000259" key="7">
    <source>
        <dbReference type="PROSITE" id="PS51387"/>
    </source>
</evidence>
<keyword evidence="5" id="KW-0560">Oxidoreductase</keyword>
<dbReference type="HOGENOM" id="CLU_018354_4_4_1"/>
<gene>
    <name evidence="8" type="ORF">HMPREF1541_08822</name>
</gene>
<dbReference type="AlphaFoldDB" id="W2RLD9"/>
<dbReference type="EMBL" id="KB822725">
    <property type="protein sequence ID" value="ETN36544.1"/>
    <property type="molecule type" value="Genomic_DNA"/>
</dbReference>
<dbReference type="InterPro" id="IPR016169">
    <property type="entry name" value="FAD-bd_PCMH_sub2"/>
</dbReference>
<organism evidence="8 9">
    <name type="scientific">Cyphellophora europaea (strain CBS 101466)</name>
    <name type="common">Phialophora europaea</name>
    <dbReference type="NCBI Taxonomy" id="1220924"/>
    <lineage>
        <taxon>Eukaryota</taxon>
        <taxon>Fungi</taxon>
        <taxon>Dikarya</taxon>
        <taxon>Ascomycota</taxon>
        <taxon>Pezizomycotina</taxon>
        <taxon>Eurotiomycetes</taxon>
        <taxon>Chaetothyriomycetidae</taxon>
        <taxon>Chaetothyriales</taxon>
        <taxon>Cyphellophoraceae</taxon>
        <taxon>Cyphellophora</taxon>
    </lineage>
</organism>
<dbReference type="Proteomes" id="UP000030752">
    <property type="component" value="Unassembled WGS sequence"/>
</dbReference>
<dbReference type="PANTHER" id="PTHR42973">
    <property type="entry name" value="BINDING OXIDOREDUCTASE, PUTATIVE (AFU_ORTHOLOGUE AFUA_1G17690)-RELATED"/>
    <property type="match status" value="1"/>
</dbReference>